<gene>
    <name evidence="10" type="ORF">MNOR_LOCUS27153</name>
</gene>
<keyword evidence="3" id="KW-0808">Transferase</keyword>
<evidence type="ECO:0000256" key="3">
    <source>
        <dbReference type="ARBA" id="ARBA00022679"/>
    </source>
</evidence>
<accession>A0AAV2RQT9</accession>
<feature type="non-terminal residue" evidence="10">
    <location>
        <position position="148"/>
    </location>
</feature>
<dbReference type="InterPro" id="IPR027417">
    <property type="entry name" value="P-loop_NTPase"/>
</dbReference>
<evidence type="ECO:0000256" key="2">
    <source>
        <dbReference type="ARBA" id="ARBA00008124"/>
    </source>
</evidence>
<dbReference type="PANTHER" id="PTHR14647">
    <property type="entry name" value="GALACTOSE-3-O-SULFOTRANSFERASE"/>
    <property type="match status" value="1"/>
</dbReference>
<dbReference type="AlphaFoldDB" id="A0AAV2RQT9"/>
<evidence type="ECO:0000256" key="6">
    <source>
        <dbReference type="ARBA" id="ARBA00022989"/>
    </source>
</evidence>
<reference evidence="10 11" key="1">
    <citation type="submission" date="2024-05" db="EMBL/GenBank/DDBJ databases">
        <authorList>
            <person name="Wallberg A."/>
        </authorList>
    </citation>
    <scope>NUCLEOTIDE SEQUENCE [LARGE SCALE GENOMIC DNA]</scope>
</reference>
<evidence type="ECO:0000313" key="11">
    <source>
        <dbReference type="Proteomes" id="UP001497623"/>
    </source>
</evidence>
<keyword evidence="11" id="KW-1185">Reference proteome</keyword>
<dbReference type="InterPro" id="IPR009729">
    <property type="entry name" value="Gal-3-0_sulfotransfrase"/>
</dbReference>
<keyword evidence="5" id="KW-0735">Signal-anchor</keyword>
<proteinExistence type="inferred from homology"/>
<dbReference type="Pfam" id="PF06990">
    <property type="entry name" value="Gal-3-0_sulfotr"/>
    <property type="match status" value="1"/>
</dbReference>
<sequence>MEALPRHVSLLPPANKLSPSTAYSHYGHEKKFFLYVEMYLYRDKSRQIIRSLPRIGIYGKNQMLFDLGYPDTIDKTYIYQILKELEQTFQLVMISDRLDESLILLRHLLCWEIDDVITFTKNARIKGVTTMSSESMKRISLVNAEDMM</sequence>
<keyword evidence="9" id="KW-0325">Glycoprotein</keyword>
<comment type="subcellular location">
    <subcellularLocation>
        <location evidence="1">Golgi apparatus membrane</location>
        <topology evidence="1">Single-pass type II membrane protein</topology>
    </subcellularLocation>
</comment>
<keyword evidence="8" id="KW-0472">Membrane</keyword>
<protein>
    <recommendedName>
        <fullName evidence="12">Maturase K</fullName>
    </recommendedName>
</protein>
<dbReference type="Gene3D" id="3.40.50.300">
    <property type="entry name" value="P-loop containing nucleotide triphosphate hydrolases"/>
    <property type="match status" value="1"/>
</dbReference>
<comment type="caution">
    <text evidence="10">The sequence shown here is derived from an EMBL/GenBank/DDBJ whole genome shotgun (WGS) entry which is preliminary data.</text>
</comment>
<evidence type="ECO:0000256" key="4">
    <source>
        <dbReference type="ARBA" id="ARBA00022692"/>
    </source>
</evidence>
<evidence type="ECO:0000256" key="5">
    <source>
        <dbReference type="ARBA" id="ARBA00022968"/>
    </source>
</evidence>
<dbReference type="GO" id="GO:0000139">
    <property type="term" value="C:Golgi membrane"/>
    <property type="evidence" value="ECO:0007669"/>
    <property type="project" value="UniProtKB-SubCell"/>
</dbReference>
<dbReference type="Proteomes" id="UP001497623">
    <property type="component" value="Unassembled WGS sequence"/>
</dbReference>
<dbReference type="PANTHER" id="PTHR14647:SF87">
    <property type="entry name" value="PUTATIVE-RELATED"/>
    <property type="match status" value="1"/>
</dbReference>
<organism evidence="10 11">
    <name type="scientific">Meganyctiphanes norvegica</name>
    <name type="common">Northern krill</name>
    <name type="synonym">Thysanopoda norvegica</name>
    <dbReference type="NCBI Taxonomy" id="48144"/>
    <lineage>
        <taxon>Eukaryota</taxon>
        <taxon>Metazoa</taxon>
        <taxon>Ecdysozoa</taxon>
        <taxon>Arthropoda</taxon>
        <taxon>Crustacea</taxon>
        <taxon>Multicrustacea</taxon>
        <taxon>Malacostraca</taxon>
        <taxon>Eumalacostraca</taxon>
        <taxon>Eucarida</taxon>
        <taxon>Euphausiacea</taxon>
        <taxon>Euphausiidae</taxon>
        <taxon>Meganyctiphanes</taxon>
    </lineage>
</organism>
<evidence type="ECO:0000256" key="7">
    <source>
        <dbReference type="ARBA" id="ARBA00023034"/>
    </source>
</evidence>
<evidence type="ECO:0000256" key="1">
    <source>
        <dbReference type="ARBA" id="ARBA00004323"/>
    </source>
</evidence>
<dbReference type="GO" id="GO:0001733">
    <property type="term" value="F:galactosylceramide sulfotransferase activity"/>
    <property type="evidence" value="ECO:0007669"/>
    <property type="project" value="InterPro"/>
</dbReference>
<evidence type="ECO:0000256" key="9">
    <source>
        <dbReference type="ARBA" id="ARBA00023180"/>
    </source>
</evidence>
<keyword evidence="6" id="KW-1133">Transmembrane helix</keyword>
<dbReference type="GO" id="GO:0009247">
    <property type="term" value="P:glycolipid biosynthetic process"/>
    <property type="evidence" value="ECO:0007669"/>
    <property type="project" value="InterPro"/>
</dbReference>
<dbReference type="EMBL" id="CAXKWB010028127">
    <property type="protein sequence ID" value="CAL4133255.1"/>
    <property type="molecule type" value="Genomic_DNA"/>
</dbReference>
<name>A0AAV2RQT9_MEGNR</name>
<comment type="similarity">
    <text evidence="2">Belongs to the galactose-3-O-sulfotransferase family.</text>
</comment>
<evidence type="ECO:0000256" key="8">
    <source>
        <dbReference type="ARBA" id="ARBA00023136"/>
    </source>
</evidence>
<evidence type="ECO:0008006" key="12">
    <source>
        <dbReference type="Google" id="ProtNLM"/>
    </source>
</evidence>
<keyword evidence="7" id="KW-0333">Golgi apparatus</keyword>
<evidence type="ECO:0000313" key="10">
    <source>
        <dbReference type="EMBL" id="CAL4133255.1"/>
    </source>
</evidence>
<keyword evidence="4" id="KW-0812">Transmembrane</keyword>